<keyword evidence="1" id="KW-1133">Transmembrane helix</keyword>
<protein>
    <submittedName>
        <fullName evidence="3">Serpentine receptor class gamma</fullName>
    </submittedName>
</protein>
<dbReference type="Proteomes" id="UP000095282">
    <property type="component" value="Unplaced"/>
</dbReference>
<dbReference type="AlphaFoldDB" id="A0A1I7T3Z0"/>
<proteinExistence type="predicted"/>
<keyword evidence="1" id="KW-0472">Membrane</keyword>
<evidence type="ECO:0000313" key="2">
    <source>
        <dbReference type="Proteomes" id="UP000095282"/>
    </source>
</evidence>
<dbReference type="WBParaSite" id="Csp11.Scaffold495.g2192.t1">
    <property type="protein sequence ID" value="Csp11.Scaffold495.g2192.t1"/>
    <property type="gene ID" value="Csp11.Scaffold495.g2192"/>
</dbReference>
<name>A0A1I7T3Z0_9PELO</name>
<feature type="transmembrane region" description="Helical" evidence="1">
    <location>
        <begin position="57"/>
        <end position="79"/>
    </location>
</feature>
<evidence type="ECO:0000313" key="3">
    <source>
        <dbReference type="WBParaSite" id="Csp11.Scaffold495.g2192.t1"/>
    </source>
</evidence>
<dbReference type="eggNOG" id="ENOG502TGUB">
    <property type="taxonomic scope" value="Eukaryota"/>
</dbReference>
<sequence length="133" mass="15745">MDSHYHTCIPMLFLLVYYAKKISNRKYKADVTVYSLKRKHNLYNSYEIARGFLYSSAIYMFSQLTCFFLLWLFVAGFILDGNSRLFPQLYFIISLMFPKTKKLSSKILGMNGKEMVATPTQNDYFNQLHKSWE</sequence>
<reference evidence="3" key="1">
    <citation type="submission" date="2016-11" db="UniProtKB">
        <authorList>
            <consortium name="WormBaseParasite"/>
        </authorList>
    </citation>
    <scope>IDENTIFICATION</scope>
</reference>
<keyword evidence="1" id="KW-0812">Transmembrane</keyword>
<keyword evidence="2" id="KW-1185">Reference proteome</keyword>
<accession>A0A1I7T3Z0</accession>
<evidence type="ECO:0000256" key="1">
    <source>
        <dbReference type="SAM" id="Phobius"/>
    </source>
</evidence>
<organism evidence="2 3">
    <name type="scientific">Caenorhabditis tropicalis</name>
    <dbReference type="NCBI Taxonomy" id="1561998"/>
    <lineage>
        <taxon>Eukaryota</taxon>
        <taxon>Metazoa</taxon>
        <taxon>Ecdysozoa</taxon>
        <taxon>Nematoda</taxon>
        <taxon>Chromadorea</taxon>
        <taxon>Rhabditida</taxon>
        <taxon>Rhabditina</taxon>
        <taxon>Rhabditomorpha</taxon>
        <taxon>Rhabditoidea</taxon>
        <taxon>Rhabditidae</taxon>
        <taxon>Peloderinae</taxon>
        <taxon>Caenorhabditis</taxon>
    </lineage>
</organism>